<dbReference type="PANTHER" id="PTHR43112">
    <property type="entry name" value="FERREDOXIN"/>
    <property type="match status" value="1"/>
</dbReference>
<dbReference type="InterPro" id="IPR012675">
    <property type="entry name" value="Beta-grasp_dom_sf"/>
</dbReference>
<dbReference type="PROSITE" id="PS00197">
    <property type="entry name" value="2FE2S_FER_1"/>
    <property type="match status" value="1"/>
</dbReference>
<evidence type="ECO:0000256" key="7">
    <source>
        <dbReference type="ARBA" id="ARBA00023014"/>
    </source>
</evidence>
<comment type="cofactor">
    <cofactor evidence="8">
        <name>[2Fe-2S] cluster</name>
        <dbReference type="ChEBI" id="CHEBI:190135"/>
    </cofactor>
</comment>
<evidence type="ECO:0000256" key="6">
    <source>
        <dbReference type="ARBA" id="ARBA00023004"/>
    </source>
</evidence>
<organism evidence="10">
    <name type="scientific">marine metagenome</name>
    <dbReference type="NCBI Taxonomy" id="408172"/>
    <lineage>
        <taxon>unclassified sequences</taxon>
        <taxon>metagenomes</taxon>
        <taxon>ecological metagenomes</taxon>
    </lineage>
</organism>
<keyword evidence="5" id="KW-0249">Electron transport</keyword>
<dbReference type="PANTHER" id="PTHR43112:SF3">
    <property type="entry name" value="FERREDOXIN-2, CHLOROPLASTIC"/>
    <property type="match status" value="1"/>
</dbReference>
<evidence type="ECO:0000256" key="2">
    <source>
        <dbReference type="ARBA" id="ARBA00022448"/>
    </source>
</evidence>
<evidence type="ECO:0000313" key="10">
    <source>
        <dbReference type="EMBL" id="SVB57913.1"/>
    </source>
</evidence>
<dbReference type="GO" id="GO:0046872">
    <property type="term" value="F:metal ion binding"/>
    <property type="evidence" value="ECO:0007669"/>
    <property type="project" value="UniProtKB-KW"/>
</dbReference>
<feature type="domain" description="2Fe-2S ferredoxin-type" evidence="9">
    <location>
        <begin position="10"/>
        <end position="105"/>
    </location>
</feature>
<comment type="similarity">
    <text evidence="1">Belongs to the 2Fe2S plant-type ferredoxin family.</text>
</comment>
<dbReference type="AlphaFoldDB" id="A0A382F6S6"/>
<dbReference type="InterPro" id="IPR001041">
    <property type="entry name" value="2Fe-2S_ferredoxin-type"/>
</dbReference>
<reference evidence="10" key="1">
    <citation type="submission" date="2018-05" db="EMBL/GenBank/DDBJ databases">
        <authorList>
            <person name="Lanie J.A."/>
            <person name="Ng W.-L."/>
            <person name="Kazmierczak K.M."/>
            <person name="Andrzejewski T.M."/>
            <person name="Davidsen T.M."/>
            <person name="Wayne K.J."/>
            <person name="Tettelin H."/>
            <person name="Glass J.I."/>
            <person name="Rusch D."/>
            <person name="Podicherti R."/>
            <person name="Tsui H.-C.T."/>
            <person name="Winkler M.E."/>
        </authorList>
    </citation>
    <scope>NUCLEOTIDE SEQUENCE</scope>
</reference>
<proteinExistence type="inferred from homology"/>
<keyword evidence="3" id="KW-0001">2Fe-2S</keyword>
<dbReference type="InterPro" id="IPR006058">
    <property type="entry name" value="2Fe2S_fd_BS"/>
</dbReference>
<dbReference type="Pfam" id="PF00111">
    <property type="entry name" value="Fer2"/>
    <property type="match status" value="1"/>
</dbReference>
<evidence type="ECO:0000256" key="8">
    <source>
        <dbReference type="ARBA" id="ARBA00034078"/>
    </source>
</evidence>
<dbReference type="GO" id="GO:0051537">
    <property type="term" value="F:2 iron, 2 sulfur cluster binding"/>
    <property type="evidence" value="ECO:0007669"/>
    <property type="project" value="UniProtKB-KW"/>
</dbReference>
<dbReference type="InterPro" id="IPR036010">
    <property type="entry name" value="2Fe-2S_ferredoxin-like_sf"/>
</dbReference>
<dbReference type="EMBL" id="UINC01047968">
    <property type="protein sequence ID" value="SVB57913.1"/>
    <property type="molecule type" value="Genomic_DNA"/>
</dbReference>
<evidence type="ECO:0000256" key="3">
    <source>
        <dbReference type="ARBA" id="ARBA00022714"/>
    </source>
</evidence>
<evidence type="ECO:0000259" key="9">
    <source>
        <dbReference type="PROSITE" id="PS51085"/>
    </source>
</evidence>
<sequence length="114" mass="12454">MVFGLFKKKEPIKCKIKPTGEEFDISPDTSLMHAAIAAGIKWPHSCKVGSCGSCRTTILEGKGAYPASPCVPESLLHPEEMKNGMVLACQWYPKTDLVVDVEIGKEGDKRGIIY</sequence>
<keyword evidence="2" id="KW-0813">Transport</keyword>
<dbReference type="SUPFAM" id="SSF54292">
    <property type="entry name" value="2Fe-2S ferredoxin-like"/>
    <property type="match status" value="1"/>
</dbReference>
<accession>A0A382F6S6</accession>
<name>A0A382F6S6_9ZZZZ</name>
<keyword evidence="6" id="KW-0408">Iron</keyword>
<gene>
    <name evidence="10" type="ORF">METZ01_LOCUS210767</name>
</gene>
<dbReference type="Gene3D" id="3.10.20.30">
    <property type="match status" value="1"/>
</dbReference>
<keyword evidence="7" id="KW-0411">Iron-sulfur</keyword>
<evidence type="ECO:0000256" key="5">
    <source>
        <dbReference type="ARBA" id="ARBA00022982"/>
    </source>
</evidence>
<keyword evidence="4" id="KW-0479">Metal-binding</keyword>
<evidence type="ECO:0000256" key="1">
    <source>
        <dbReference type="ARBA" id="ARBA00007874"/>
    </source>
</evidence>
<dbReference type="CDD" id="cd00207">
    <property type="entry name" value="fer2"/>
    <property type="match status" value="1"/>
</dbReference>
<protein>
    <recommendedName>
        <fullName evidence="9">2Fe-2S ferredoxin-type domain-containing protein</fullName>
    </recommendedName>
</protein>
<evidence type="ECO:0000256" key="4">
    <source>
        <dbReference type="ARBA" id="ARBA00022723"/>
    </source>
</evidence>
<dbReference type="PROSITE" id="PS51085">
    <property type="entry name" value="2FE2S_FER_2"/>
    <property type="match status" value="1"/>
</dbReference>